<accession>A0A6H9RG27</accession>
<evidence type="ECO:0000313" key="3">
    <source>
        <dbReference type="Proteomes" id="UP000460142"/>
    </source>
</evidence>
<protein>
    <submittedName>
        <fullName evidence="2">Uncharacterized protein</fullName>
    </submittedName>
</protein>
<dbReference type="OrthoDB" id="7033545at2"/>
<keyword evidence="1" id="KW-0812">Transmembrane</keyword>
<reference evidence="2 3" key="1">
    <citation type="submission" date="2019-09" db="EMBL/GenBank/DDBJ databases">
        <title>Draft genome sequences of 48 bacterial type strains from the CCUG.</title>
        <authorList>
            <person name="Tunovic T."/>
            <person name="Pineiro-Iglesias B."/>
            <person name="Unosson C."/>
            <person name="Inganas E."/>
            <person name="Ohlen M."/>
            <person name="Cardew S."/>
            <person name="Jensie-Markopoulos S."/>
            <person name="Salva-Serra F."/>
            <person name="Jaen-Luchoro D."/>
            <person name="Karlsson R."/>
            <person name="Svensson-Stadler L."/>
            <person name="Chun J."/>
            <person name="Moore E."/>
        </authorList>
    </citation>
    <scope>NUCLEOTIDE SEQUENCE [LARGE SCALE GENOMIC DNA]</scope>
    <source>
        <strain evidence="2 3">CCUG 53116</strain>
    </source>
</reference>
<feature type="transmembrane region" description="Helical" evidence="1">
    <location>
        <begin position="21"/>
        <end position="38"/>
    </location>
</feature>
<dbReference type="Proteomes" id="UP000460142">
    <property type="component" value="Unassembled WGS sequence"/>
</dbReference>
<comment type="caution">
    <text evidence="2">The sequence shown here is derived from an EMBL/GenBank/DDBJ whole genome shotgun (WGS) entry which is preliminary data.</text>
</comment>
<keyword evidence="1" id="KW-1133">Transmembrane helix</keyword>
<organism evidence="2 3">
    <name type="scientific">Pseudomonas reinekei</name>
    <dbReference type="NCBI Taxonomy" id="395598"/>
    <lineage>
        <taxon>Bacteria</taxon>
        <taxon>Pseudomonadati</taxon>
        <taxon>Pseudomonadota</taxon>
        <taxon>Gammaproteobacteria</taxon>
        <taxon>Pseudomonadales</taxon>
        <taxon>Pseudomonadaceae</taxon>
        <taxon>Pseudomonas</taxon>
    </lineage>
</organism>
<keyword evidence="1" id="KW-0472">Membrane</keyword>
<dbReference type="EMBL" id="VZPS01000003">
    <property type="protein sequence ID" value="KAB0487528.1"/>
    <property type="molecule type" value="Genomic_DNA"/>
</dbReference>
<sequence length="63" mass="6903">MVSNSRALFSSTHNTREKKTVGASLLAMAMCQIALMLTDTPPSRAGSLPHLYVLLFSWPLSPR</sequence>
<dbReference type="AlphaFoldDB" id="A0A6H9RG27"/>
<proteinExistence type="predicted"/>
<gene>
    <name evidence="2" type="ORF">F7R15_06610</name>
</gene>
<name>A0A6H9RG27_PSERE</name>
<evidence type="ECO:0000313" key="2">
    <source>
        <dbReference type="EMBL" id="KAB0487528.1"/>
    </source>
</evidence>
<evidence type="ECO:0000256" key="1">
    <source>
        <dbReference type="SAM" id="Phobius"/>
    </source>
</evidence>